<reference evidence="4" key="1">
    <citation type="submission" date="2020-01" db="EMBL/GenBank/DDBJ databases">
        <authorList>
            <person name="Meier V. D."/>
            <person name="Meier V D."/>
        </authorList>
    </citation>
    <scope>NUCLEOTIDE SEQUENCE</scope>
    <source>
        <strain evidence="4">HLG_WM_MAG_02</strain>
    </source>
</reference>
<evidence type="ECO:0000256" key="1">
    <source>
        <dbReference type="ARBA" id="ARBA00022603"/>
    </source>
</evidence>
<dbReference type="Pfam" id="PF05175">
    <property type="entry name" value="MTS"/>
    <property type="match status" value="1"/>
</dbReference>
<dbReference type="CDD" id="cd02440">
    <property type="entry name" value="AdoMet_MTases"/>
    <property type="match status" value="1"/>
</dbReference>
<dbReference type="InterPro" id="IPR002052">
    <property type="entry name" value="DNA_methylase_N6_adenine_CS"/>
</dbReference>
<evidence type="ECO:0000259" key="3">
    <source>
        <dbReference type="Pfam" id="PF05175"/>
    </source>
</evidence>
<dbReference type="InterPro" id="IPR007848">
    <property type="entry name" value="Small_mtfrase_dom"/>
</dbReference>
<keyword evidence="1 4" id="KW-0489">Methyltransferase</keyword>
<dbReference type="GO" id="GO:0008757">
    <property type="term" value="F:S-adenosylmethionine-dependent methyltransferase activity"/>
    <property type="evidence" value="ECO:0007669"/>
    <property type="project" value="UniProtKB-ARBA"/>
</dbReference>
<dbReference type="InterPro" id="IPR029063">
    <property type="entry name" value="SAM-dependent_MTases_sf"/>
</dbReference>
<evidence type="ECO:0000256" key="2">
    <source>
        <dbReference type="ARBA" id="ARBA00022691"/>
    </source>
</evidence>
<dbReference type="PROSITE" id="PS00092">
    <property type="entry name" value="N6_MTASE"/>
    <property type="match status" value="1"/>
</dbReference>
<dbReference type="PANTHER" id="PTHR47739">
    <property type="entry name" value="TRNA1(VAL) (ADENINE(37)-N6)-METHYLTRANSFERASE"/>
    <property type="match status" value="1"/>
</dbReference>
<accession>A0A6S6T206</accession>
<sequence length="231" mass="26653">MYLYQPSSGYAYNSDSIFLYDFISTFKPKGSILDVGCGVGILSLLLSRDFKIETSIVDKQEIMLKYAKHNYQINNLKVKSTLNDFSNFCEEEKFDYVISNPPFYDQNVTQSQNEHLNIARYAQHLPIEIFIAKVKKVLKPRGRFIFCYDAKQVDKLLHSLIKNKINPEEIRFVHSKIDRDSKLVMIAARMNSKSMMKVLAPLIVFNKQSNYNTEAQKAFDKAGTNSIKGDY</sequence>
<protein>
    <submittedName>
        <fullName evidence="4">tRNA (Adenine37-N(6))-methyltransferase TrmN6 (EC)</fullName>
        <ecNumber evidence="4">2.1.1.223</ecNumber>
    </submittedName>
</protein>
<keyword evidence="4" id="KW-0808">Transferase</keyword>
<dbReference type="GO" id="GO:0008170">
    <property type="term" value="F:N-methyltransferase activity"/>
    <property type="evidence" value="ECO:0007669"/>
    <property type="project" value="UniProtKB-ARBA"/>
</dbReference>
<evidence type="ECO:0000313" key="4">
    <source>
        <dbReference type="EMBL" id="CAA6817121.1"/>
    </source>
</evidence>
<keyword evidence="2" id="KW-0949">S-adenosyl-L-methionine</keyword>
<name>A0A6S6T206_9BACT</name>
<dbReference type="Gene3D" id="3.40.50.150">
    <property type="entry name" value="Vaccinia Virus protein VP39"/>
    <property type="match status" value="1"/>
</dbReference>
<dbReference type="InterPro" id="IPR050210">
    <property type="entry name" value="tRNA_Adenine-N(6)_MTase"/>
</dbReference>
<organism evidence="4">
    <name type="scientific">uncultured Sulfurovum sp</name>
    <dbReference type="NCBI Taxonomy" id="269237"/>
    <lineage>
        <taxon>Bacteria</taxon>
        <taxon>Pseudomonadati</taxon>
        <taxon>Campylobacterota</taxon>
        <taxon>Epsilonproteobacteria</taxon>
        <taxon>Campylobacterales</taxon>
        <taxon>Sulfurovaceae</taxon>
        <taxon>Sulfurovum</taxon>
        <taxon>environmental samples</taxon>
    </lineage>
</organism>
<dbReference type="SUPFAM" id="SSF53335">
    <property type="entry name" value="S-adenosyl-L-methionine-dependent methyltransferases"/>
    <property type="match status" value="1"/>
</dbReference>
<proteinExistence type="predicted"/>
<dbReference type="AlphaFoldDB" id="A0A6S6T206"/>
<feature type="domain" description="Methyltransferase small" evidence="3">
    <location>
        <begin position="25"/>
        <end position="123"/>
    </location>
</feature>
<gene>
    <name evidence="4" type="ORF">HELGO_WM18211</name>
</gene>
<dbReference type="PANTHER" id="PTHR47739:SF1">
    <property type="entry name" value="TRNA1(VAL) (ADENINE(37)-N6)-METHYLTRANSFERASE"/>
    <property type="match status" value="1"/>
</dbReference>
<dbReference type="EC" id="2.1.1.223" evidence="4"/>
<dbReference type="GO" id="GO:0032259">
    <property type="term" value="P:methylation"/>
    <property type="evidence" value="ECO:0007669"/>
    <property type="project" value="UniProtKB-KW"/>
</dbReference>
<dbReference type="EMBL" id="CACVAZ010000110">
    <property type="protein sequence ID" value="CAA6817121.1"/>
    <property type="molecule type" value="Genomic_DNA"/>
</dbReference>
<dbReference type="GO" id="GO:0003676">
    <property type="term" value="F:nucleic acid binding"/>
    <property type="evidence" value="ECO:0007669"/>
    <property type="project" value="InterPro"/>
</dbReference>